<feature type="transmembrane region" description="Helical" evidence="2">
    <location>
        <begin position="408"/>
        <end position="428"/>
    </location>
</feature>
<organism evidence="3 4">
    <name type="scientific">Emiliania huxleyi (strain CCMP1516)</name>
    <dbReference type="NCBI Taxonomy" id="280463"/>
    <lineage>
        <taxon>Eukaryota</taxon>
        <taxon>Haptista</taxon>
        <taxon>Haptophyta</taxon>
        <taxon>Prymnesiophyceae</taxon>
        <taxon>Isochrysidales</taxon>
        <taxon>Noelaerhabdaceae</taxon>
        <taxon>Emiliania</taxon>
    </lineage>
</organism>
<keyword evidence="2" id="KW-0812">Transmembrane</keyword>
<feature type="transmembrane region" description="Helical" evidence="2">
    <location>
        <begin position="259"/>
        <end position="282"/>
    </location>
</feature>
<name>A0A0D3JW12_EMIH1</name>
<dbReference type="SUPFAM" id="SSF46565">
    <property type="entry name" value="Chaperone J-domain"/>
    <property type="match status" value="1"/>
</dbReference>
<dbReference type="InterPro" id="IPR001623">
    <property type="entry name" value="DnaJ_domain"/>
</dbReference>
<dbReference type="PaxDb" id="2903-EOD27697"/>
<dbReference type="Gene3D" id="1.10.287.110">
    <property type="entry name" value="DnaJ domain"/>
    <property type="match status" value="1"/>
</dbReference>
<dbReference type="AlphaFoldDB" id="A0A0D3JW12"/>
<keyword evidence="2" id="KW-1133">Transmembrane helix</keyword>
<accession>A0A0D3JW12</accession>
<protein>
    <recommendedName>
        <fullName evidence="5">J domain-containing protein</fullName>
    </recommendedName>
</protein>
<dbReference type="Proteomes" id="UP000013827">
    <property type="component" value="Unassembled WGS sequence"/>
</dbReference>
<evidence type="ECO:0000313" key="4">
    <source>
        <dbReference type="Proteomes" id="UP000013827"/>
    </source>
</evidence>
<feature type="transmembrane region" description="Helical" evidence="2">
    <location>
        <begin position="227"/>
        <end position="247"/>
    </location>
</feature>
<evidence type="ECO:0008006" key="5">
    <source>
        <dbReference type="Google" id="ProtNLM"/>
    </source>
</evidence>
<evidence type="ECO:0000256" key="2">
    <source>
        <dbReference type="SAM" id="Phobius"/>
    </source>
</evidence>
<keyword evidence="2" id="KW-0472">Membrane</keyword>
<sequence>MGKPSRRPERDPEPPPAVRERLVAAAEQHAAAARASAEAPAPRPPWTLRSILPESLLLPWWVVLFLSGYALLKLGMGLEHPCGVLGISGSVSRGAISKSYRALSMCTHPDKLRARSEDDMKRGELLFKRASRAREELLASMRAPGPAAPAEAHPSEAGGAGGEGEASAEAAAQATCSTELDAALYRGVVAVVSYLRELGLRHIGLAVGEFLWGVVSFEHGPTYTCSLLLLLLTLLSFVWALVSYLVATGPDASSLLQLSWAWSAADVICVANIMLLGATLAATANAGNEPQLSGSFAAGLALRTLLYELAPSRAWLPLSQLLRSQQLEFVRMAEVAARAHGGVGSCSGGPVRSALGWLGAPVLPHRVAVAAKAFLLLLPSLSAAQRREGRPARLRSGELVWRVLRRRLAAAATLCVLTCALVAFYATFELNAVNGPLGNLLTVTLAGGLGESLLGVRGRLRQAVFFLFFMAM</sequence>
<feature type="region of interest" description="Disordered" evidence="1">
    <location>
        <begin position="145"/>
        <end position="164"/>
    </location>
</feature>
<evidence type="ECO:0000256" key="1">
    <source>
        <dbReference type="SAM" id="MobiDB-lite"/>
    </source>
</evidence>
<reference evidence="3" key="2">
    <citation type="submission" date="2024-10" db="UniProtKB">
        <authorList>
            <consortium name="EnsemblProtists"/>
        </authorList>
    </citation>
    <scope>IDENTIFICATION</scope>
</reference>
<dbReference type="RefSeq" id="XP_005780126.1">
    <property type="nucleotide sequence ID" value="XM_005780069.1"/>
</dbReference>
<dbReference type="GeneID" id="17273243"/>
<feature type="transmembrane region" description="Helical" evidence="2">
    <location>
        <begin position="440"/>
        <end position="460"/>
    </location>
</feature>
<dbReference type="EnsemblProtists" id="EOD27697">
    <property type="protein sequence ID" value="EOD27697"/>
    <property type="gene ID" value="EMIHUDRAFT_204624"/>
</dbReference>
<dbReference type="HOGENOM" id="CLU_579300_0_0_1"/>
<dbReference type="InterPro" id="IPR036869">
    <property type="entry name" value="J_dom_sf"/>
</dbReference>
<dbReference type="CDD" id="cd06257">
    <property type="entry name" value="DnaJ"/>
    <property type="match status" value="1"/>
</dbReference>
<dbReference type="KEGG" id="ehx:EMIHUDRAFT_204624"/>
<feature type="compositionally biased region" description="Low complexity" evidence="1">
    <location>
        <begin position="145"/>
        <end position="157"/>
    </location>
</feature>
<reference evidence="4" key="1">
    <citation type="journal article" date="2013" name="Nature">
        <title>Pan genome of the phytoplankton Emiliania underpins its global distribution.</title>
        <authorList>
            <person name="Read B.A."/>
            <person name="Kegel J."/>
            <person name="Klute M.J."/>
            <person name="Kuo A."/>
            <person name="Lefebvre S.C."/>
            <person name="Maumus F."/>
            <person name="Mayer C."/>
            <person name="Miller J."/>
            <person name="Monier A."/>
            <person name="Salamov A."/>
            <person name="Young J."/>
            <person name="Aguilar M."/>
            <person name="Claverie J.M."/>
            <person name="Frickenhaus S."/>
            <person name="Gonzalez K."/>
            <person name="Herman E.K."/>
            <person name="Lin Y.C."/>
            <person name="Napier J."/>
            <person name="Ogata H."/>
            <person name="Sarno A.F."/>
            <person name="Shmutz J."/>
            <person name="Schroeder D."/>
            <person name="de Vargas C."/>
            <person name="Verret F."/>
            <person name="von Dassow P."/>
            <person name="Valentin K."/>
            <person name="Van de Peer Y."/>
            <person name="Wheeler G."/>
            <person name="Dacks J.B."/>
            <person name="Delwiche C.F."/>
            <person name="Dyhrman S.T."/>
            <person name="Glockner G."/>
            <person name="John U."/>
            <person name="Richards T."/>
            <person name="Worden A.Z."/>
            <person name="Zhang X."/>
            <person name="Grigoriev I.V."/>
            <person name="Allen A.E."/>
            <person name="Bidle K."/>
            <person name="Borodovsky M."/>
            <person name="Bowler C."/>
            <person name="Brownlee C."/>
            <person name="Cock J.M."/>
            <person name="Elias M."/>
            <person name="Gladyshev V.N."/>
            <person name="Groth M."/>
            <person name="Guda C."/>
            <person name="Hadaegh A."/>
            <person name="Iglesias-Rodriguez M.D."/>
            <person name="Jenkins J."/>
            <person name="Jones B.M."/>
            <person name="Lawson T."/>
            <person name="Leese F."/>
            <person name="Lindquist E."/>
            <person name="Lobanov A."/>
            <person name="Lomsadze A."/>
            <person name="Malik S.B."/>
            <person name="Marsh M.E."/>
            <person name="Mackinder L."/>
            <person name="Mock T."/>
            <person name="Mueller-Roeber B."/>
            <person name="Pagarete A."/>
            <person name="Parker M."/>
            <person name="Probert I."/>
            <person name="Quesneville H."/>
            <person name="Raines C."/>
            <person name="Rensing S.A."/>
            <person name="Riano-Pachon D.M."/>
            <person name="Richier S."/>
            <person name="Rokitta S."/>
            <person name="Shiraiwa Y."/>
            <person name="Soanes D.M."/>
            <person name="van der Giezen M."/>
            <person name="Wahlund T.M."/>
            <person name="Williams B."/>
            <person name="Wilson W."/>
            <person name="Wolfe G."/>
            <person name="Wurch L.L."/>
        </authorList>
    </citation>
    <scope>NUCLEOTIDE SEQUENCE</scope>
</reference>
<evidence type="ECO:0000313" key="3">
    <source>
        <dbReference type="EnsemblProtists" id="EOD27697"/>
    </source>
</evidence>
<proteinExistence type="predicted"/>
<keyword evidence="4" id="KW-1185">Reference proteome</keyword>